<evidence type="ECO:0000313" key="1">
    <source>
        <dbReference type="EMBL" id="TQV81374.1"/>
    </source>
</evidence>
<dbReference type="RefSeq" id="WP_142904034.1">
    <property type="nucleotide sequence ID" value="NZ_ML660091.1"/>
</dbReference>
<sequence>MATNIVESGNPTPAPGMSATQSLEQNWCHIQETITMLYLAVCQIETAVVESGDSMDQLTLSFTKLAQHTKEVNRRLQEVSEPDQLGQLKHSVSLNAEETDGRVSEAVTAFQFYDRISQRLDHVARSLERMTEIMGTTDKIHDPKAWEEIQAEVKSSYSMEAERIMFEHIMQGASVKEALEIYRHHFDAEDVGREDNGDEVELF</sequence>
<keyword evidence="2" id="KW-1185">Reference proteome</keyword>
<evidence type="ECO:0008006" key="3">
    <source>
        <dbReference type="Google" id="ProtNLM"/>
    </source>
</evidence>
<protein>
    <recommendedName>
        <fullName evidence="3">Chemotaxis protein</fullName>
    </recommendedName>
</protein>
<dbReference type="Proteomes" id="UP000319732">
    <property type="component" value="Unassembled WGS sequence"/>
</dbReference>
<dbReference type="EMBL" id="VHSG01000008">
    <property type="protein sequence ID" value="TQV81374.1"/>
    <property type="molecule type" value="Genomic_DNA"/>
</dbReference>
<gene>
    <name evidence="1" type="ORF">FKG94_09800</name>
</gene>
<reference evidence="1 2" key="1">
    <citation type="submission" date="2019-06" db="EMBL/GenBank/DDBJ databases">
        <title>Whole genome sequence for Cellvibrionaceae sp. R142.</title>
        <authorList>
            <person name="Wang G."/>
        </authorList>
    </citation>
    <scope>NUCLEOTIDE SEQUENCE [LARGE SCALE GENOMIC DNA]</scope>
    <source>
        <strain evidence="1 2">R142</strain>
    </source>
</reference>
<comment type="caution">
    <text evidence="1">The sequence shown here is derived from an EMBL/GenBank/DDBJ whole genome shotgun (WGS) entry which is preliminary data.</text>
</comment>
<name>A0A545TW00_9GAMM</name>
<dbReference type="AlphaFoldDB" id="A0A545TW00"/>
<dbReference type="OrthoDB" id="5612149at2"/>
<evidence type="ECO:0000313" key="2">
    <source>
        <dbReference type="Proteomes" id="UP000319732"/>
    </source>
</evidence>
<accession>A0A545TW00</accession>
<organism evidence="1 2">
    <name type="scientific">Exilibacterium tricleocarpae</name>
    <dbReference type="NCBI Taxonomy" id="2591008"/>
    <lineage>
        <taxon>Bacteria</taxon>
        <taxon>Pseudomonadati</taxon>
        <taxon>Pseudomonadota</taxon>
        <taxon>Gammaproteobacteria</taxon>
        <taxon>Cellvibrionales</taxon>
        <taxon>Cellvibrionaceae</taxon>
        <taxon>Exilibacterium</taxon>
    </lineage>
</organism>
<proteinExistence type="predicted"/>